<dbReference type="PROSITE" id="PS51382">
    <property type="entry name" value="SPX"/>
    <property type="match status" value="1"/>
</dbReference>
<evidence type="ECO:0000313" key="11">
    <source>
        <dbReference type="Proteomes" id="UP001150569"/>
    </source>
</evidence>
<name>A0A9W8DXR7_9FUNG</name>
<feature type="transmembrane region" description="Helical" evidence="7">
    <location>
        <begin position="713"/>
        <end position="733"/>
    </location>
</feature>
<dbReference type="EMBL" id="JANBPT010000342">
    <property type="protein sequence ID" value="KAJ1923305.1"/>
    <property type="molecule type" value="Genomic_DNA"/>
</dbReference>
<dbReference type="GO" id="GO:0000822">
    <property type="term" value="F:inositol hexakisphosphate binding"/>
    <property type="evidence" value="ECO:0007669"/>
    <property type="project" value="TreeGrafter"/>
</dbReference>
<dbReference type="PANTHER" id="PTHR10783:SF103">
    <property type="entry name" value="SOLUTE CARRIER FAMILY 53 MEMBER 1"/>
    <property type="match status" value="1"/>
</dbReference>
<keyword evidence="5 7" id="KW-0472">Membrane</keyword>
<evidence type="ECO:0000256" key="1">
    <source>
        <dbReference type="ARBA" id="ARBA00004141"/>
    </source>
</evidence>
<feature type="transmembrane region" description="Helical" evidence="7">
    <location>
        <begin position="532"/>
        <end position="554"/>
    </location>
</feature>
<keyword evidence="11" id="KW-1185">Reference proteome</keyword>
<dbReference type="Pfam" id="PF03124">
    <property type="entry name" value="EXS"/>
    <property type="match status" value="1"/>
</dbReference>
<protein>
    <submittedName>
        <fullName evidence="10">Signal transduction protein</fullName>
    </submittedName>
</protein>
<feature type="compositionally biased region" description="Polar residues" evidence="6">
    <location>
        <begin position="67"/>
        <end position="78"/>
    </location>
</feature>
<sequence>MRFADYLAAEAVPEWQKMYINYEALRKTLSQIPRTHVSALSLTFQSFTGKTNLRKRANAKGKNGKNVSVTSMTSSSGDMPQVIPAGHNLRGGQKNQNRASICHSLSAPEGRRRERRLSARRRNSRAESSSGDESQDGEGQVQARPSLQHGESLAVPPSAEGPSGPDGIRSPYFPTDSPDASPPPFAARRLLPTSIPDIRLEDYDVNGPMDPVFIQMEQNRLPLEERTFFTLFGNELNKVGDFYHELEIRLQTRLCTLQEQCKHHEMVRKNLNRRSSLRPDVTQPLKSFFTNLVPGGSNDGSSNARRGDGGDRRHVSWQTNQGSAGYDAPGSVGPDQPLNFKYRASKAKLKKALLELYRGAELAKNYQILNYNGFVKILNKYETIGSWHDGLEFYSFGVENHQFVKSTTVDNLLKETENLYIKHFSGGSRSRGIKKLRISDHRFDTFHGSALRCGIFGGMTFPMIIYLIWIMQSPKTWLDVPYLPYALKIFGGIYLMNAMLVLFGLNIYIWGRNRINYKFIYEFDPRDNLSNVQFMEIPLFLFFLTTLFVCLTVTNPFYLTIRSSTYPGVLILCMLALFIFPLKVFHFSARMWFLNNVKRVMVTPLLKVKFKDFMLADQLTSLTYFITGLHMAGCAYTHKWKDMSESCHISHTWLYPGLAMIPSLWRFMQCMRRGILESHRRPRNFTNAFKYALSVLVHWLAANYRIYPSRTNKIIWLFFAVASTLVSYSWDILMDWSMFEMVNGRPVLRRERKYSWTWTYWFAIISNFIIRFGWMSSLTGSTVFLKDRNHYEVIAFGAAFIDAFRRFQWNVYRMENEHVNNCGAFRATKDVPLPYDTLPRGGGSENVGLNSQDSGADDNFAAFGILPPTPPTPHAVDLADNEKEIPDNRSIAETVETRVGERPNWRAEEMPMSPPRRPTSVVVVVPEKDYY</sequence>
<dbReference type="PANTHER" id="PTHR10783">
    <property type="entry name" value="XENOTROPIC AND POLYTROPIC RETROVIRUS RECEPTOR 1-RELATED"/>
    <property type="match status" value="1"/>
</dbReference>
<comment type="similarity">
    <text evidence="2">Belongs to the SYG1 (TC 2.A.94) family.</text>
</comment>
<dbReference type="GO" id="GO:0006817">
    <property type="term" value="P:phosphate ion transport"/>
    <property type="evidence" value="ECO:0007669"/>
    <property type="project" value="TreeGrafter"/>
</dbReference>
<dbReference type="AlphaFoldDB" id="A0A9W8DXR7"/>
<comment type="subcellular location">
    <subcellularLocation>
        <location evidence="1">Membrane</location>
        <topology evidence="1">Multi-pass membrane protein</topology>
    </subcellularLocation>
</comment>
<keyword evidence="4 7" id="KW-1133">Transmembrane helix</keyword>
<feature type="transmembrane region" description="Helical" evidence="7">
    <location>
        <begin position="489"/>
        <end position="511"/>
    </location>
</feature>
<evidence type="ECO:0000313" key="10">
    <source>
        <dbReference type="EMBL" id="KAJ1923305.1"/>
    </source>
</evidence>
<dbReference type="GO" id="GO:0005886">
    <property type="term" value="C:plasma membrane"/>
    <property type="evidence" value="ECO:0007669"/>
    <property type="project" value="TreeGrafter"/>
</dbReference>
<keyword evidence="3 7" id="KW-0812">Transmembrane</keyword>
<evidence type="ECO:0000256" key="2">
    <source>
        <dbReference type="ARBA" id="ARBA00009665"/>
    </source>
</evidence>
<dbReference type="Pfam" id="PF03105">
    <property type="entry name" value="SPX"/>
    <property type="match status" value="1"/>
</dbReference>
<evidence type="ECO:0000256" key="7">
    <source>
        <dbReference type="SAM" id="Phobius"/>
    </source>
</evidence>
<feature type="region of interest" description="Disordered" evidence="6">
    <location>
        <begin position="896"/>
        <end position="918"/>
    </location>
</feature>
<evidence type="ECO:0000256" key="3">
    <source>
        <dbReference type="ARBA" id="ARBA00022692"/>
    </source>
</evidence>
<evidence type="ECO:0000259" key="9">
    <source>
        <dbReference type="PROSITE" id="PS51382"/>
    </source>
</evidence>
<accession>A0A9W8DXR7</accession>
<feature type="transmembrane region" description="Helical" evidence="7">
    <location>
        <begin position="613"/>
        <end position="632"/>
    </location>
</feature>
<organism evidence="10 11">
    <name type="scientific">Tieghemiomyces parasiticus</name>
    <dbReference type="NCBI Taxonomy" id="78921"/>
    <lineage>
        <taxon>Eukaryota</taxon>
        <taxon>Fungi</taxon>
        <taxon>Fungi incertae sedis</taxon>
        <taxon>Zoopagomycota</taxon>
        <taxon>Kickxellomycotina</taxon>
        <taxon>Dimargaritomycetes</taxon>
        <taxon>Dimargaritales</taxon>
        <taxon>Dimargaritaceae</taxon>
        <taxon>Tieghemiomyces</taxon>
    </lineage>
</organism>
<feature type="compositionally biased region" description="Basic residues" evidence="6">
    <location>
        <begin position="113"/>
        <end position="123"/>
    </location>
</feature>
<dbReference type="OrthoDB" id="9970435at2759"/>
<feature type="compositionally biased region" description="Basic and acidic residues" evidence="6">
    <location>
        <begin position="896"/>
        <end position="909"/>
    </location>
</feature>
<feature type="domain" description="SPX" evidence="9">
    <location>
        <begin position="1"/>
        <end position="395"/>
    </location>
</feature>
<dbReference type="Proteomes" id="UP001150569">
    <property type="component" value="Unassembled WGS sequence"/>
</dbReference>
<dbReference type="GO" id="GO:0016036">
    <property type="term" value="P:cellular response to phosphate starvation"/>
    <property type="evidence" value="ECO:0007669"/>
    <property type="project" value="TreeGrafter"/>
</dbReference>
<feature type="region of interest" description="Disordered" evidence="6">
    <location>
        <begin position="53"/>
        <end position="188"/>
    </location>
</feature>
<feature type="transmembrane region" description="Helical" evidence="7">
    <location>
        <begin position="450"/>
        <end position="469"/>
    </location>
</feature>
<feature type="transmembrane region" description="Helical" evidence="7">
    <location>
        <begin position="566"/>
        <end position="593"/>
    </location>
</feature>
<proteinExistence type="inferred from homology"/>
<comment type="caution">
    <text evidence="10">The sequence shown here is derived from an EMBL/GenBank/DDBJ whole genome shotgun (WGS) entry which is preliminary data.</text>
</comment>
<feature type="domain" description="EXS" evidence="8">
    <location>
        <begin position="646"/>
        <end position="845"/>
    </location>
</feature>
<dbReference type="GO" id="GO:0005794">
    <property type="term" value="C:Golgi apparatus"/>
    <property type="evidence" value="ECO:0007669"/>
    <property type="project" value="TreeGrafter"/>
</dbReference>
<evidence type="ECO:0000259" key="8">
    <source>
        <dbReference type="PROSITE" id="PS51380"/>
    </source>
</evidence>
<evidence type="ECO:0000256" key="5">
    <source>
        <dbReference type="ARBA" id="ARBA00023136"/>
    </source>
</evidence>
<dbReference type="PROSITE" id="PS51380">
    <property type="entry name" value="EXS"/>
    <property type="match status" value="1"/>
</dbReference>
<reference evidence="10" key="1">
    <citation type="submission" date="2022-07" db="EMBL/GenBank/DDBJ databases">
        <title>Phylogenomic reconstructions and comparative analyses of Kickxellomycotina fungi.</title>
        <authorList>
            <person name="Reynolds N.K."/>
            <person name="Stajich J.E."/>
            <person name="Barry K."/>
            <person name="Grigoriev I.V."/>
            <person name="Crous P."/>
            <person name="Smith M.E."/>
        </authorList>
    </citation>
    <scope>NUCLEOTIDE SEQUENCE</scope>
    <source>
        <strain evidence="10">RSA 861</strain>
    </source>
</reference>
<gene>
    <name evidence="10" type="primary">SYG1_2</name>
    <name evidence="10" type="ORF">IWQ60_005967</name>
</gene>
<evidence type="ECO:0000256" key="6">
    <source>
        <dbReference type="SAM" id="MobiDB-lite"/>
    </source>
</evidence>
<feature type="region of interest" description="Disordered" evidence="6">
    <location>
        <begin position="291"/>
        <end position="330"/>
    </location>
</feature>
<evidence type="ECO:0000256" key="4">
    <source>
        <dbReference type="ARBA" id="ARBA00022989"/>
    </source>
</evidence>
<feature type="compositionally biased region" description="Low complexity" evidence="6">
    <location>
        <begin position="126"/>
        <end position="140"/>
    </location>
</feature>
<feature type="compositionally biased region" description="Basic residues" evidence="6">
    <location>
        <begin position="53"/>
        <end position="63"/>
    </location>
</feature>
<dbReference type="InterPro" id="IPR004331">
    <property type="entry name" value="SPX_dom"/>
</dbReference>
<dbReference type="CDD" id="cd14475">
    <property type="entry name" value="SPX_SYG1_like"/>
    <property type="match status" value="1"/>
</dbReference>
<feature type="compositionally biased region" description="Basic and acidic residues" evidence="6">
    <location>
        <begin position="305"/>
        <end position="314"/>
    </location>
</feature>
<feature type="transmembrane region" description="Helical" evidence="7">
    <location>
        <begin position="754"/>
        <end position="774"/>
    </location>
</feature>
<dbReference type="InterPro" id="IPR004342">
    <property type="entry name" value="EXS_C"/>
</dbReference>